<name>A0AAN5CR85_9BILA</name>
<sequence length="84" mass="9320">CFPFMAISSTRFLLFLLLSPFAVESKRSLSLASIRLISAINSSYEGLMRVLVGLKDSNSCLSEQKTLLREEIMSLSSCLIDAKK</sequence>
<accession>A0AAN5CR85</accession>
<comment type="caution">
    <text evidence="2">The sequence shown here is derived from an EMBL/GenBank/DDBJ whole genome shotgun (WGS) entry which is preliminary data.</text>
</comment>
<evidence type="ECO:0000313" key="3">
    <source>
        <dbReference type="Proteomes" id="UP001328107"/>
    </source>
</evidence>
<feature type="non-terminal residue" evidence="2">
    <location>
        <position position="84"/>
    </location>
</feature>
<feature type="signal peptide" evidence="1">
    <location>
        <begin position="1"/>
        <end position="25"/>
    </location>
</feature>
<dbReference type="AlphaFoldDB" id="A0AAN5CR85"/>
<gene>
    <name evidence="2" type="ORF">PMAYCL1PPCAC_19268</name>
</gene>
<keyword evidence="1" id="KW-0732">Signal</keyword>
<evidence type="ECO:0000256" key="1">
    <source>
        <dbReference type="SAM" id="SignalP"/>
    </source>
</evidence>
<organism evidence="2 3">
    <name type="scientific">Pristionchus mayeri</name>
    <dbReference type="NCBI Taxonomy" id="1317129"/>
    <lineage>
        <taxon>Eukaryota</taxon>
        <taxon>Metazoa</taxon>
        <taxon>Ecdysozoa</taxon>
        <taxon>Nematoda</taxon>
        <taxon>Chromadorea</taxon>
        <taxon>Rhabditida</taxon>
        <taxon>Rhabditina</taxon>
        <taxon>Diplogasteromorpha</taxon>
        <taxon>Diplogasteroidea</taxon>
        <taxon>Neodiplogasteridae</taxon>
        <taxon>Pristionchus</taxon>
    </lineage>
</organism>
<keyword evidence="3" id="KW-1185">Reference proteome</keyword>
<feature type="non-terminal residue" evidence="2">
    <location>
        <position position="1"/>
    </location>
</feature>
<proteinExistence type="predicted"/>
<feature type="chain" id="PRO_5043022679" evidence="1">
    <location>
        <begin position="26"/>
        <end position="84"/>
    </location>
</feature>
<protein>
    <submittedName>
        <fullName evidence="2">Uncharacterized protein</fullName>
    </submittedName>
</protein>
<evidence type="ECO:0000313" key="2">
    <source>
        <dbReference type="EMBL" id="GMR49073.1"/>
    </source>
</evidence>
<reference evidence="3" key="1">
    <citation type="submission" date="2022-10" db="EMBL/GenBank/DDBJ databases">
        <title>Genome assembly of Pristionchus species.</title>
        <authorList>
            <person name="Yoshida K."/>
            <person name="Sommer R.J."/>
        </authorList>
    </citation>
    <scope>NUCLEOTIDE SEQUENCE [LARGE SCALE GENOMIC DNA]</scope>
    <source>
        <strain evidence="3">RS5460</strain>
    </source>
</reference>
<dbReference type="Proteomes" id="UP001328107">
    <property type="component" value="Unassembled WGS sequence"/>
</dbReference>
<dbReference type="EMBL" id="BTRK01000004">
    <property type="protein sequence ID" value="GMR49073.1"/>
    <property type="molecule type" value="Genomic_DNA"/>
</dbReference>